<dbReference type="RefSeq" id="WP_146003228.1">
    <property type="nucleotide sequence ID" value="NZ_JAGSNY010000002.1"/>
</dbReference>
<keyword evidence="2" id="KW-1185">Reference proteome</keyword>
<proteinExistence type="predicted"/>
<sequence length="248" mass="28435">MDVSDLAYRLNLLESVFDANLKKGLGLIKELSDQHSIQRVRTIRESRKSEFLLSEEFFQEMDMLVPVHLISSLDSFLKEVAPCVVIGYLEGCYRPQSEVKLNLAASAFKAFLSDFIDPQQYTPHGLRYFKIYKGFERRSYQNWEAICSLLRDLGVGFKLRELIEGYLSSDAYSTSNLTHVASYKTVRNEFEDVLTFRHDAAHRQGSLLKSPASETRFCDICQSEHVESVAIVGKSFLRGVRRGLVWRS</sequence>
<name>A0ABS9HLV8_9CORY</name>
<dbReference type="Proteomes" id="UP001200604">
    <property type="component" value="Unassembled WGS sequence"/>
</dbReference>
<comment type="caution">
    <text evidence="1">The sequence shown here is derived from an EMBL/GenBank/DDBJ whole genome shotgun (WGS) entry which is preliminary data.</text>
</comment>
<dbReference type="EMBL" id="JAKJKU010000003">
    <property type="protein sequence ID" value="MCF6774231.1"/>
    <property type="molecule type" value="Genomic_DNA"/>
</dbReference>
<protein>
    <recommendedName>
        <fullName evidence="3">RiboL-PSP-HEPN domain-containing protein</fullName>
    </recommendedName>
</protein>
<dbReference type="GeneID" id="92726771"/>
<evidence type="ECO:0000313" key="2">
    <source>
        <dbReference type="Proteomes" id="UP001200604"/>
    </source>
</evidence>
<accession>A0ABS9HLV8</accession>
<organism evidence="1 2">
    <name type="scientific">Corynebacterium parakroppenstedtii</name>
    <dbReference type="NCBI Taxonomy" id="2828363"/>
    <lineage>
        <taxon>Bacteria</taxon>
        <taxon>Bacillati</taxon>
        <taxon>Actinomycetota</taxon>
        <taxon>Actinomycetes</taxon>
        <taxon>Mycobacteriales</taxon>
        <taxon>Corynebacteriaceae</taxon>
        <taxon>Corynebacterium</taxon>
    </lineage>
</organism>
<evidence type="ECO:0008006" key="3">
    <source>
        <dbReference type="Google" id="ProtNLM"/>
    </source>
</evidence>
<evidence type="ECO:0000313" key="1">
    <source>
        <dbReference type="EMBL" id="MCF6774231.1"/>
    </source>
</evidence>
<gene>
    <name evidence="1" type="ORF">L3H44_07385</name>
</gene>
<reference evidence="1 2" key="1">
    <citation type="submission" date="2022-01" db="EMBL/GenBank/DDBJ databases">
        <title>Identification and Characterization of Corynebacterium sp.</title>
        <authorList>
            <person name="Luo Q."/>
            <person name="Qu P."/>
            <person name="Chen Q."/>
        </authorList>
    </citation>
    <scope>NUCLEOTIDE SEQUENCE [LARGE SCALE GENOMIC DNA]</scope>
    <source>
        <strain evidence="1 2">MC-12</strain>
    </source>
</reference>